<feature type="transmembrane region" description="Helical" evidence="7">
    <location>
        <begin position="427"/>
        <end position="451"/>
    </location>
</feature>
<dbReference type="AlphaFoldDB" id="A0A7R9JS21"/>
<evidence type="ECO:0000256" key="1">
    <source>
        <dbReference type="ARBA" id="ARBA00004714"/>
    </source>
</evidence>
<keyword evidence="5" id="KW-0456">Lyase</keyword>
<dbReference type="PANTHER" id="PTHR11627">
    <property type="entry name" value="FRUCTOSE-BISPHOSPHATE ALDOLASE"/>
    <property type="match status" value="1"/>
</dbReference>
<evidence type="ECO:0000256" key="5">
    <source>
        <dbReference type="ARBA" id="ARBA00023239"/>
    </source>
</evidence>
<evidence type="ECO:0000313" key="8">
    <source>
        <dbReference type="EMBL" id="CAD7587696.1"/>
    </source>
</evidence>
<proteinExistence type="inferred from homology"/>
<feature type="transmembrane region" description="Helical" evidence="7">
    <location>
        <begin position="503"/>
        <end position="526"/>
    </location>
</feature>
<dbReference type="GO" id="GO:0004332">
    <property type="term" value="F:fructose-bisphosphate aldolase activity"/>
    <property type="evidence" value="ECO:0007669"/>
    <property type="project" value="UniProtKB-EC"/>
</dbReference>
<feature type="region of interest" description="Disordered" evidence="6">
    <location>
        <begin position="588"/>
        <end position="617"/>
    </location>
</feature>
<dbReference type="Pfam" id="PF00274">
    <property type="entry name" value="Glycolytic"/>
    <property type="match status" value="1"/>
</dbReference>
<dbReference type="UniPathway" id="UPA00109">
    <property type="reaction ID" value="UER00183"/>
</dbReference>
<feature type="transmembrane region" description="Helical" evidence="7">
    <location>
        <begin position="384"/>
        <end position="407"/>
    </location>
</feature>
<dbReference type="InterPro" id="IPR013785">
    <property type="entry name" value="Aldolase_TIM"/>
</dbReference>
<reference evidence="8" key="1">
    <citation type="submission" date="2020-11" db="EMBL/GenBank/DDBJ databases">
        <authorList>
            <person name="Tran Van P."/>
        </authorList>
    </citation>
    <scope>NUCLEOTIDE SEQUENCE</scope>
</reference>
<dbReference type="EMBL" id="OE839565">
    <property type="protein sequence ID" value="CAD7587696.1"/>
    <property type="molecule type" value="Genomic_DNA"/>
</dbReference>
<dbReference type="GO" id="GO:0006096">
    <property type="term" value="P:glycolytic process"/>
    <property type="evidence" value="ECO:0007669"/>
    <property type="project" value="UniProtKB-UniPathway"/>
</dbReference>
<dbReference type="GO" id="GO:0016020">
    <property type="term" value="C:membrane"/>
    <property type="evidence" value="ECO:0007669"/>
    <property type="project" value="UniProtKB-SubCell"/>
</dbReference>
<protein>
    <recommendedName>
        <fullName evidence="3">fructose-bisphosphate aldolase</fullName>
        <ecNumber evidence="3">4.1.2.13</ecNumber>
    </recommendedName>
</protein>
<keyword evidence="7" id="KW-0812">Transmembrane</keyword>
<keyword evidence="7" id="KW-1133">Transmembrane helix</keyword>
<evidence type="ECO:0000256" key="2">
    <source>
        <dbReference type="ARBA" id="ARBA00010387"/>
    </source>
</evidence>
<evidence type="ECO:0000256" key="4">
    <source>
        <dbReference type="ARBA" id="ARBA00023152"/>
    </source>
</evidence>
<comment type="pathway">
    <text evidence="1">Carbohydrate degradation; glycolysis; D-glyceraldehyde 3-phosphate and glycerone phosphate from D-glucose: step 4/4.</text>
</comment>
<dbReference type="EC" id="4.1.2.13" evidence="3"/>
<evidence type="ECO:0000256" key="3">
    <source>
        <dbReference type="ARBA" id="ARBA00013068"/>
    </source>
</evidence>
<comment type="similarity">
    <text evidence="2">Belongs to the class I fructose-bisphosphate aldolase family.</text>
</comment>
<gene>
    <name evidence="8" type="ORF">TGEB3V08_LOCUS1861</name>
</gene>
<dbReference type="Gene3D" id="3.20.20.70">
    <property type="entry name" value="Aldolase class I"/>
    <property type="match status" value="1"/>
</dbReference>
<evidence type="ECO:0000256" key="7">
    <source>
        <dbReference type="SAM" id="Phobius"/>
    </source>
</evidence>
<dbReference type="SUPFAM" id="SSF51569">
    <property type="entry name" value="Aldolase"/>
    <property type="match status" value="1"/>
</dbReference>
<dbReference type="InterPro" id="IPR000741">
    <property type="entry name" value="FBA_I"/>
</dbReference>
<feature type="transmembrane region" description="Helical" evidence="7">
    <location>
        <begin position="353"/>
        <end position="372"/>
    </location>
</feature>
<keyword evidence="7" id="KW-0472">Membrane</keyword>
<evidence type="ECO:0000256" key="6">
    <source>
        <dbReference type="SAM" id="MobiDB-lite"/>
    </source>
</evidence>
<dbReference type="NCBIfam" id="NF033379">
    <property type="entry name" value="FrucBisAld_I"/>
    <property type="match status" value="1"/>
</dbReference>
<organism evidence="8">
    <name type="scientific">Timema genevievae</name>
    <name type="common">Walking stick</name>
    <dbReference type="NCBI Taxonomy" id="629358"/>
    <lineage>
        <taxon>Eukaryota</taxon>
        <taxon>Metazoa</taxon>
        <taxon>Ecdysozoa</taxon>
        <taxon>Arthropoda</taxon>
        <taxon>Hexapoda</taxon>
        <taxon>Insecta</taxon>
        <taxon>Pterygota</taxon>
        <taxon>Neoptera</taxon>
        <taxon>Polyneoptera</taxon>
        <taxon>Phasmatodea</taxon>
        <taxon>Timematodea</taxon>
        <taxon>Timematoidea</taxon>
        <taxon>Timematidae</taxon>
        <taxon>Timema</taxon>
    </lineage>
</organism>
<feature type="transmembrane region" description="Helical" evidence="7">
    <location>
        <begin position="458"/>
        <end position="480"/>
    </location>
</feature>
<sequence length="719" mass="79662">MTQKPGEDLSATPREVPTLEEVLRKVANALVRPGKGILLSDESPATMRKRFADIGHYNNEESRRLFRQMIFTTDDLGESISGVVLHQETLHQRSDKGHLLPMQIKYHRLVPGVSVNIGLSPLFGSEDELTSLGLDDLTERCKEYKANGCHFSKARCVFGINPNTPSYSAIMENARVLGRFASLCQKSGLVPIVQAEIFPVGYHGLDRMQKVTETVLSAVFKCLNDYQVFLEGCLLAVNMVTSGNSSTWKCSPQDVAMATVTALNRTVPPAVAGVLLLSGCLSEVEATANLNAISQFVGKKPWPITFIFGKALHGSSLRAWKGNPENVKIAQDILLEKAKDNSRAALGYRCFKAVMFLTGFIFGSIIVYLICLQEKLLPAYGNAGVALGAGILFGLITMLVQYVGLFMTGFHTGLFLGVISLAVAEHFYWQPTAVWMTVGVLLGGGLLFAILNLCWQKGLTVIGTSVYGGAIMAGALDYFVEKFLMVMWVWDRVALHKSSPPCWFSWLILSVWPFMILVGLITQWAITGRGIYHQEWVPSKKSRNMNIQRVRTREQRAELRQKKYRYLYQVRTAHGDVISQREVNPHLRGGRAENHLGKATPPQFTRPRFEPRSSRPPVVWLNTTGALANYATEAGKSGLHTPSYVQALQRKVCGPGETNTLQSDSTHLTILPADQTQLAALTESEDDSREISGDIIQLDRRHDSSRDSVNFNLGRAPYR</sequence>
<name>A0A7R9JS21_TIMGE</name>
<accession>A0A7R9JS21</accession>
<keyword evidence="4" id="KW-0324">Glycolysis</keyword>